<proteinExistence type="predicted"/>
<gene>
    <name evidence="2" type="ORF">VNO77_34631</name>
</gene>
<evidence type="ECO:0000313" key="3">
    <source>
        <dbReference type="Proteomes" id="UP001367508"/>
    </source>
</evidence>
<comment type="caution">
    <text evidence="2">The sequence shown here is derived from an EMBL/GenBank/DDBJ whole genome shotgun (WGS) entry which is preliminary data.</text>
</comment>
<keyword evidence="3" id="KW-1185">Reference proteome</keyword>
<dbReference type="EMBL" id="JAYMYQ010000008">
    <property type="protein sequence ID" value="KAK7316017.1"/>
    <property type="molecule type" value="Genomic_DNA"/>
</dbReference>
<protein>
    <submittedName>
        <fullName evidence="2">Uncharacterized protein</fullName>
    </submittedName>
</protein>
<reference evidence="2 3" key="1">
    <citation type="submission" date="2024-01" db="EMBL/GenBank/DDBJ databases">
        <title>The genomes of 5 underutilized Papilionoideae crops provide insights into root nodulation and disease resistanc.</title>
        <authorList>
            <person name="Jiang F."/>
        </authorList>
    </citation>
    <scope>NUCLEOTIDE SEQUENCE [LARGE SCALE GENOMIC DNA]</scope>
    <source>
        <strain evidence="2">LVBAO_FW01</strain>
        <tissue evidence="2">Leaves</tissue>
    </source>
</reference>
<dbReference type="Proteomes" id="UP001367508">
    <property type="component" value="Unassembled WGS sequence"/>
</dbReference>
<feature type="region of interest" description="Disordered" evidence="1">
    <location>
        <begin position="9"/>
        <end position="73"/>
    </location>
</feature>
<evidence type="ECO:0000313" key="2">
    <source>
        <dbReference type="EMBL" id="KAK7316017.1"/>
    </source>
</evidence>
<dbReference type="AlphaFoldDB" id="A0AAN9KEK0"/>
<evidence type="ECO:0000256" key="1">
    <source>
        <dbReference type="SAM" id="MobiDB-lite"/>
    </source>
</evidence>
<organism evidence="2 3">
    <name type="scientific">Canavalia gladiata</name>
    <name type="common">Sword bean</name>
    <name type="synonym">Dolichos gladiatus</name>
    <dbReference type="NCBI Taxonomy" id="3824"/>
    <lineage>
        <taxon>Eukaryota</taxon>
        <taxon>Viridiplantae</taxon>
        <taxon>Streptophyta</taxon>
        <taxon>Embryophyta</taxon>
        <taxon>Tracheophyta</taxon>
        <taxon>Spermatophyta</taxon>
        <taxon>Magnoliopsida</taxon>
        <taxon>eudicotyledons</taxon>
        <taxon>Gunneridae</taxon>
        <taxon>Pentapetalae</taxon>
        <taxon>rosids</taxon>
        <taxon>fabids</taxon>
        <taxon>Fabales</taxon>
        <taxon>Fabaceae</taxon>
        <taxon>Papilionoideae</taxon>
        <taxon>50 kb inversion clade</taxon>
        <taxon>NPAAA clade</taxon>
        <taxon>indigoferoid/millettioid clade</taxon>
        <taxon>Phaseoleae</taxon>
        <taxon>Canavalia</taxon>
    </lineage>
</organism>
<name>A0AAN9KEK0_CANGL</name>
<accession>A0AAN9KEK0</accession>
<sequence length="73" mass="8075">MVVRIGNLASGLKAKRQCPPWDAPLGPLIPTPRLDSFSPRKFSQAPKKRQVTKEKKQPPGPESPSPFSFFLSC</sequence>